<dbReference type="AlphaFoldDB" id="A0A9Q3I4C2"/>
<proteinExistence type="predicted"/>
<evidence type="ECO:0000256" key="1">
    <source>
        <dbReference type="SAM" id="MobiDB-lite"/>
    </source>
</evidence>
<evidence type="ECO:0000313" key="2">
    <source>
        <dbReference type="EMBL" id="MBW0525970.1"/>
    </source>
</evidence>
<dbReference type="EMBL" id="AVOT02032229">
    <property type="protein sequence ID" value="MBW0525970.1"/>
    <property type="molecule type" value="Genomic_DNA"/>
</dbReference>
<feature type="compositionally biased region" description="Basic and acidic residues" evidence="1">
    <location>
        <begin position="142"/>
        <end position="154"/>
    </location>
</feature>
<sequence length="217" mass="25438">MPTLPFTFQLNRNLKPENWKDINQVLQLHQVLKNSFQWSFDNKRFKLESHWEELEARCQKICLKEIDFRELMVITKGWNPTRKRTADQDRAYSDSFRLTSSRENKLYSGFTPFRNQQISGQESPFSTIPGYFQEKTRIQGKKQDHLQPEEERVRPNNPEAVGFGERSIQEPEVVVHNSGVSSPINRNITPTEIDHNVVTPESNLNSDAKWLKMAQYA</sequence>
<keyword evidence="3" id="KW-1185">Reference proteome</keyword>
<evidence type="ECO:0000313" key="3">
    <source>
        <dbReference type="Proteomes" id="UP000765509"/>
    </source>
</evidence>
<protein>
    <submittedName>
        <fullName evidence="2">Uncharacterized protein</fullName>
    </submittedName>
</protein>
<gene>
    <name evidence="2" type="ORF">O181_065685</name>
</gene>
<dbReference type="Proteomes" id="UP000765509">
    <property type="component" value="Unassembled WGS sequence"/>
</dbReference>
<comment type="caution">
    <text evidence="2">The sequence shown here is derived from an EMBL/GenBank/DDBJ whole genome shotgun (WGS) entry which is preliminary data.</text>
</comment>
<accession>A0A9Q3I4C2</accession>
<name>A0A9Q3I4C2_9BASI</name>
<organism evidence="2 3">
    <name type="scientific">Austropuccinia psidii MF-1</name>
    <dbReference type="NCBI Taxonomy" id="1389203"/>
    <lineage>
        <taxon>Eukaryota</taxon>
        <taxon>Fungi</taxon>
        <taxon>Dikarya</taxon>
        <taxon>Basidiomycota</taxon>
        <taxon>Pucciniomycotina</taxon>
        <taxon>Pucciniomycetes</taxon>
        <taxon>Pucciniales</taxon>
        <taxon>Sphaerophragmiaceae</taxon>
        <taxon>Austropuccinia</taxon>
    </lineage>
</organism>
<reference evidence="2" key="1">
    <citation type="submission" date="2021-03" db="EMBL/GenBank/DDBJ databases">
        <title>Draft genome sequence of rust myrtle Austropuccinia psidii MF-1, a brazilian biotype.</title>
        <authorList>
            <person name="Quecine M.C."/>
            <person name="Pachon D.M.R."/>
            <person name="Bonatelli M.L."/>
            <person name="Correr F.H."/>
            <person name="Franceschini L.M."/>
            <person name="Leite T.F."/>
            <person name="Margarido G.R.A."/>
            <person name="Almeida C.A."/>
            <person name="Ferrarezi J.A."/>
            <person name="Labate C.A."/>
        </authorList>
    </citation>
    <scope>NUCLEOTIDE SEQUENCE</scope>
    <source>
        <strain evidence="2">MF-1</strain>
    </source>
</reference>
<feature type="region of interest" description="Disordered" evidence="1">
    <location>
        <begin position="142"/>
        <end position="162"/>
    </location>
</feature>